<dbReference type="KEGG" id="csur:N24_2299"/>
<dbReference type="Proteomes" id="UP000218244">
    <property type="component" value="Chromosome"/>
</dbReference>
<accession>A0A160PU10</accession>
<dbReference type="AlphaFoldDB" id="A0A160PU10"/>
<keyword evidence="2" id="KW-1185">Reference proteome</keyword>
<evidence type="ECO:0008006" key="3">
    <source>
        <dbReference type="Google" id="ProtNLM"/>
    </source>
</evidence>
<sequence>MAVEDYKWYYDLSTGEVSQGKTPGFENRMGPYDTEEEARHAISIASARTHAADRWDEEED</sequence>
<dbReference type="RefSeq" id="WP_096457190.1">
    <property type="nucleotide sequence ID" value="NZ_AP017369.1"/>
</dbReference>
<gene>
    <name evidence="1" type="ORF">N24_2299</name>
</gene>
<protein>
    <recommendedName>
        <fullName evidence="3">SPOR domain-containing protein</fullName>
    </recommendedName>
</protein>
<proteinExistence type="predicted"/>
<organism evidence="1 2">
    <name type="scientific">Corynebacterium suranareeae</name>
    <dbReference type="NCBI Taxonomy" id="2506452"/>
    <lineage>
        <taxon>Bacteria</taxon>
        <taxon>Bacillati</taxon>
        <taxon>Actinomycetota</taxon>
        <taxon>Actinomycetes</taxon>
        <taxon>Mycobacteriales</taxon>
        <taxon>Corynebacteriaceae</taxon>
        <taxon>Corynebacterium</taxon>
    </lineage>
</organism>
<dbReference type="EMBL" id="AP017369">
    <property type="protein sequence ID" value="BAU96561.1"/>
    <property type="molecule type" value="Genomic_DNA"/>
</dbReference>
<evidence type="ECO:0000313" key="2">
    <source>
        <dbReference type="Proteomes" id="UP000218244"/>
    </source>
</evidence>
<name>A0A160PU10_9CORY</name>
<evidence type="ECO:0000313" key="1">
    <source>
        <dbReference type="EMBL" id="BAU96561.1"/>
    </source>
</evidence>
<reference evidence="1 2" key="1">
    <citation type="submission" date="2016-02" db="EMBL/GenBank/DDBJ databases">
        <title>Corynebacterium glutamicum N24 whole genome sequencing project.</title>
        <authorList>
            <person name="Matsutani M."/>
            <person name="Nangtapong N."/>
            <person name="Yakushi T."/>
            <person name="Matsushita K."/>
        </authorList>
    </citation>
    <scope>NUCLEOTIDE SEQUENCE [LARGE SCALE GENOMIC DNA]</scope>
    <source>
        <strain evidence="1 2">N24</strain>
    </source>
</reference>